<dbReference type="InterPro" id="IPR000531">
    <property type="entry name" value="Beta-barrel_TonB"/>
</dbReference>
<comment type="subcellular location">
    <subcellularLocation>
        <location evidence="1">Cell outer membrane</location>
        <topology evidence="1">Multi-pass membrane protein</topology>
    </subcellularLocation>
</comment>
<organism evidence="13 14">
    <name type="scientific">Novosphingobium album</name>
    <name type="common">ex Hu et al. 2023</name>
    <dbReference type="NCBI Taxonomy" id="2930093"/>
    <lineage>
        <taxon>Bacteria</taxon>
        <taxon>Pseudomonadati</taxon>
        <taxon>Pseudomonadota</taxon>
        <taxon>Alphaproteobacteria</taxon>
        <taxon>Sphingomonadales</taxon>
        <taxon>Sphingomonadaceae</taxon>
        <taxon>Novosphingobium</taxon>
    </lineage>
</organism>
<keyword evidence="10" id="KW-0998">Cell outer membrane</keyword>
<keyword evidence="6" id="KW-0408">Iron</keyword>
<dbReference type="Proteomes" id="UP001162880">
    <property type="component" value="Unassembled WGS sequence"/>
</dbReference>
<dbReference type="InterPro" id="IPR039426">
    <property type="entry name" value="TonB-dep_rcpt-like"/>
</dbReference>
<keyword evidence="3" id="KW-1134">Transmembrane beta strand</keyword>
<accession>A0ABT0B790</accession>
<dbReference type="InterPro" id="IPR036942">
    <property type="entry name" value="Beta-barrel_TonB_sf"/>
</dbReference>
<name>A0ABT0B790_9SPHN</name>
<keyword evidence="13" id="KW-0675">Receptor</keyword>
<evidence type="ECO:0000256" key="1">
    <source>
        <dbReference type="ARBA" id="ARBA00004571"/>
    </source>
</evidence>
<keyword evidence="5" id="KW-0812">Transmembrane</keyword>
<gene>
    <name evidence="13" type="ORF">MTR64_20260</name>
</gene>
<evidence type="ECO:0000256" key="7">
    <source>
        <dbReference type="ARBA" id="ARBA00023065"/>
    </source>
</evidence>
<evidence type="ECO:0000256" key="5">
    <source>
        <dbReference type="ARBA" id="ARBA00022692"/>
    </source>
</evidence>
<dbReference type="PANTHER" id="PTHR32552:SF81">
    <property type="entry name" value="TONB-DEPENDENT OUTER MEMBRANE RECEPTOR"/>
    <property type="match status" value="1"/>
</dbReference>
<protein>
    <submittedName>
        <fullName evidence="13">TonB-dependent receptor</fullName>
    </submittedName>
</protein>
<dbReference type="Pfam" id="PF00593">
    <property type="entry name" value="TonB_dep_Rec_b-barrel"/>
    <property type="match status" value="1"/>
</dbReference>
<sequence length="123" mass="13429">MQHVGQTLGTEVEEQEARVASTADPALIGPYEPETLNAYEAGFKAELFDCELRTNGAAFENDFSNKQEEVIQPIPNLPFTGTAVENAVSARDRGAELEFTALRRAQSRLRSLCGAQWRSLAAA</sequence>
<dbReference type="EMBL" id="JALHLE010000047">
    <property type="protein sequence ID" value="MCJ2180911.1"/>
    <property type="molecule type" value="Genomic_DNA"/>
</dbReference>
<feature type="domain" description="TonB-dependent receptor-like beta-barrel" evidence="12">
    <location>
        <begin position="24"/>
        <end position="102"/>
    </location>
</feature>
<comment type="caution">
    <text evidence="13">The sequence shown here is derived from an EMBL/GenBank/DDBJ whole genome shotgun (WGS) entry which is preliminary data.</text>
</comment>
<dbReference type="SUPFAM" id="SSF56935">
    <property type="entry name" value="Porins"/>
    <property type="match status" value="1"/>
</dbReference>
<keyword evidence="8" id="KW-0798">TonB box</keyword>
<evidence type="ECO:0000256" key="6">
    <source>
        <dbReference type="ARBA" id="ARBA00023004"/>
    </source>
</evidence>
<evidence type="ECO:0000256" key="4">
    <source>
        <dbReference type="ARBA" id="ARBA00022496"/>
    </source>
</evidence>
<dbReference type="PANTHER" id="PTHR32552">
    <property type="entry name" value="FERRICHROME IRON RECEPTOR-RELATED"/>
    <property type="match status" value="1"/>
</dbReference>
<keyword evidence="9" id="KW-0472">Membrane</keyword>
<evidence type="ECO:0000256" key="10">
    <source>
        <dbReference type="ARBA" id="ARBA00023237"/>
    </source>
</evidence>
<evidence type="ECO:0000313" key="13">
    <source>
        <dbReference type="EMBL" id="MCJ2180911.1"/>
    </source>
</evidence>
<evidence type="ECO:0000256" key="8">
    <source>
        <dbReference type="ARBA" id="ARBA00023077"/>
    </source>
</evidence>
<reference evidence="13" key="1">
    <citation type="submission" date="2022-03" db="EMBL/GenBank/DDBJ databases">
        <title>Identification of a novel bacterium isolated from mangrove sediments.</title>
        <authorList>
            <person name="Pan X."/>
        </authorList>
    </citation>
    <scope>NUCLEOTIDE SEQUENCE</scope>
    <source>
        <strain evidence="13">B2580</strain>
    </source>
</reference>
<dbReference type="Gene3D" id="2.40.170.20">
    <property type="entry name" value="TonB-dependent receptor, beta-barrel domain"/>
    <property type="match status" value="1"/>
</dbReference>
<evidence type="ECO:0000313" key="14">
    <source>
        <dbReference type="Proteomes" id="UP001162880"/>
    </source>
</evidence>
<evidence type="ECO:0000256" key="9">
    <source>
        <dbReference type="ARBA" id="ARBA00023136"/>
    </source>
</evidence>
<evidence type="ECO:0000256" key="2">
    <source>
        <dbReference type="ARBA" id="ARBA00022448"/>
    </source>
</evidence>
<feature type="region of interest" description="Disordered" evidence="11">
    <location>
        <begin position="1"/>
        <end position="27"/>
    </location>
</feature>
<evidence type="ECO:0000256" key="11">
    <source>
        <dbReference type="SAM" id="MobiDB-lite"/>
    </source>
</evidence>
<keyword evidence="4" id="KW-0410">Iron transport</keyword>
<proteinExistence type="predicted"/>
<keyword evidence="7" id="KW-0406">Ion transport</keyword>
<evidence type="ECO:0000259" key="12">
    <source>
        <dbReference type="Pfam" id="PF00593"/>
    </source>
</evidence>
<evidence type="ECO:0000256" key="3">
    <source>
        <dbReference type="ARBA" id="ARBA00022452"/>
    </source>
</evidence>
<keyword evidence="2" id="KW-0813">Transport</keyword>
<keyword evidence="14" id="KW-1185">Reference proteome</keyword>